<dbReference type="InterPro" id="IPR025534">
    <property type="entry name" value="DUF4420"/>
</dbReference>
<accession>A0A315YH49</accession>
<reference evidence="1 2" key="1">
    <citation type="submission" date="2018-05" db="EMBL/GenBank/DDBJ databases">
        <title>The Hungate 1000. A catalogue of reference genomes from the rumen microbiome.</title>
        <authorList>
            <person name="Kelly W."/>
        </authorList>
    </citation>
    <scope>NUCLEOTIDE SEQUENCE [LARGE SCALE GENOMIC DNA]</scope>
    <source>
        <strain evidence="1 2">SAb67</strain>
    </source>
</reference>
<proteinExistence type="predicted"/>
<evidence type="ECO:0000313" key="1">
    <source>
        <dbReference type="EMBL" id="PWJ10433.1"/>
    </source>
</evidence>
<gene>
    <name evidence="1" type="ORF">IE37_03080</name>
</gene>
<dbReference type="RefSeq" id="WP_109727753.1">
    <property type="nucleotide sequence ID" value="NZ_QGDI01000014.1"/>
</dbReference>
<sequence length="312" mass="35761">MTKTELSSLWKSVNSHGHNNVGRRIDPAHPLSFFVSYDEDENMQIMLISPYLPQMPLSSKQIKVRANERADHKYAICLSLTDNSLKEMFIALCWDLVDCSYNIPDDKTGVVRVINRFKKWQKLFEKERSNGMNANQVKGLIGELTVLKDICIPKYGAAASVEGWMGPLYSDRDFTLSDVWYEVKTVSLSKDTITISSLDQLDISDDGLLIICRIERASESENGAFTLNTLIEEIERIIATDQRILTVFSNRLTFCGYNKDEETSKEYYKSYELEKYTVNTSFPRLRRSELPNSITNGSFELSIPAIKNWRTD</sequence>
<dbReference type="AlphaFoldDB" id="A0A315YH49"/>
<organism evidence="1 2">
    <name type="scientific">Ruminococcus flavefaciens</name>
    <dbReference type="NCBI Taxonomy" id="1265"/>
    <lineage>
        <taxon>Bacteria</taxon>
        <taxon>Bacillati</taxon>
        <taxon>Bacillota</taxon>
        <taxon>Clostridia</taxon>
        <taxon>Eubacteriales</taxon>
        <taxon>Oscillospiraceae</taxon>
        <taxon>Ruminococcus</taxon>
    </lineage>
</organism>
<evidence type="ECO:0000313" key="2">
    <source>
        <dbReference type="Proteomes" id="UP000245720"/>
    </source>
</evidence>
<dbReference type="EMBL" id="QGDI01000014">
    <property type="protein sequence ID" value="PWJ10433.1"/>
    <property type="molecule type" value="Genomic_DNA"/>
</dbReference>
<dbReference type="Pfam" id="PF14390">
    <property type="entry name" value="DUF4420"/>
    <property type="match status" value="1"/>
</dbReference>
<dbReference type="OrthoDB" id="1902020at2"/>
<name>A0A315YH49_RUMFL</name>
<comment type="caution">
    <text evidence="1">The sequence shown here is derived from an EMBL/GenBank/DDBJ whole genome shotgun (WGS) entry which is preliminary data.</text>
</comment>
<protein>
    <submittedName>
        <fullName evidence="1">Putative PD-(D/E)XK family protein DUF4420</fullName>
    </submittedName>
</protein>
<dbReference type="Proteomes" id="UP000245720">
    <property type="component" value="Unassembled WGS sequence"/>
</dbReference>